<dbReference type="OMA" id="HEPIYYR"/>
<keyword evidence="2" id="KW-0999">Mitochondrion inner membrane</keyword>
<comment type="caution">
    <text evidence="6">The sequence shown here is derived from an EMBL/GenBank/DDBJ whole genome shotgun (WGS) entry which is preliminary data.</text>
</comment>
<reference evidence="6 7" key="1">
    <citation type="journal article" date="2010" name="Proc. Natl. Acad. Sci. U.S.A.">
        <title>Insights into evolution of multicellular fungi from the assembled chromosomes of the mushroom Coprinopsis cinerea (Coprinus cinereus).</title>
        <authorList>
            <person name="Stajich J.E."/>
            <person name="Wilke S.K."/>
            <person name="Ahren D."/>
            <person name="Au C.H."/>
            <person name="Birren B.W."/>
            <person name="Borodovsky M."/>
            <person name="Burns C."/>
            <person name="Canback B."/>
            <person name="Casselton L.A."/>
            <person name="Cheng C.K."/>
            <person name="Deng J."/>
            <person name="Dietrich F.S."/>
            <person name="Fargo D.C."/>
            <person name="Farman M.L."/>
            <person name="Gathman A.C."/>
            <person name="Goldberg J."/>
            <person name="Guigo R."/>
            <person name="Hoegger P.J."/>
            <person name="Hooker J.B."/>
            <person name="Huggins A."/>
            <person name="James T.Y."/>
            <person name="Kamada T."/>
            <person name="Kilaru S."/>
            <person name="Kodira C."/>
            <person name="Kues U."/>
            <person name="Kupfer D."/>
            <person name="Kwan H.S."/>
            <person name="Lomsadze A."/>
            <person name="Li W."/>
            <person name="Lilly W.W."/>
            <person name="Ma L.J."/>
            <person name="Mackey A.J."/>
            <person name="Manning G."/>
            <person name="Martin F."/>
            <person name="Muraguchi H."/>
            <person name="Natvig D.O."/>
            <person name="Palmerini H."/>
            <person name="Ramesh M.A."/>
            <person name="Rehmeyer C.J."/>
            <person name="Roe B.A."/>
            <person name="Shenoy N."/>
            <person name="Stanke M."/>
            <person name="Ter-Hovhannisyan V."/>
            <person name="Tunlid A."/>
            <person name="Velagapudi R."/>
            <person name="Vision T.J."/>
            <person name="Zeng Q."/>
            <person name="Zolan M.E."/>
            <person name="Pukkila P.J."/>
        </authorList>
    </citation>
    <scope>NUCLEOTIDE SEQUENCE [LARGE SCALE GENOMIC DNA]</scope>
    <source>
        <strain evidence="7">Okayama-7 / 130 / ATCC MYA-4618 / FGSC 9003</strain>
    </source>
</reference>
<dbReference type="GeneID" id="6014145"/>
<dbReference type="GO" id="GO:0005743">
    <property type="term" value="C:mitochondrial inner membrane"/>
    <property type="evidence" value="ECO:0007669"/>
    <property type="project" value="UniProtKB-SubCell"/>
</dbReference>
<evidence type="ECO:0000256" key="3">
    <source>
        <dbReference type="ARBA" id="ARBA00023128"/>
    </source>
</evidence>
<dbReference type="InParanoid" id="A8NZ09"/>
<evidence type="ECO:0000313" key="7">
    <source>
        <dbReference type="Proteomes" id="UP000001861"/>
    </source>
</evidence>
<dbReference type="STRING" id="240176.A8NZ09"/>
<dbReference type="Proteomes" id="UP000001861">
    <property type="component" value="Unassembled WGS sequence"/>
</dbReference>
<dbReference type="InterPro" id="IPR039297">
    <property type="entry name" value="COX7a"/>
</dbReference>
<dbReference type="EMBL" id="AACS02000005">
    <property type="protein sequence ID" value="EAU84198.1"/>
    <property type="molecule type" value="Genomic_DNA"/>
</dbReference>
<sequence length="67" mass="7511">MGLLTPLYNLPNNVLEKQKRYQNDTRPLPLRGPRAKLYVGVYAVLFTAGMIGTTVGSWNMIKGEKSE</sequence>
<evidence type="ECO:0000256" key="5">
    <source>
        <dbReference type="SAM" id="Phobius"/>
    </source>
</evidence>
<keyword evidence="4 5" id="KW-0472">Membrane</keyword>
<evidence type="ECO:0000256" key="1">
    <source>
        <dbReference type="ARBA" id="ARBA00004273"/>
    </source>
</evidence>
<dbReference type="Pfam" id="PF02238">
    <property type="entry name" value="COX7a"/>
    <property type="match status" value="1"/>
</dbReference>
<evidence type="ECO:0000256" key="2">
    <source>
        <dbReference type="ARBA" id="ARBA00022792"/>
    </source>
</evidence>
<comment type="subcellular location">
    <subcellularLocation>
        <location evidence="1">Mitochondrion inner membrane</location>
    </subcellularLocation>
</comment>
<protein>
    <submittedName>
        <fullName evidence="6">Uncharacterized protein</fullName>
    </submittedName>
</protein>
<feature type="transmembrane region" description="Helical" evidence="5">
    <location>
        <begin position="37"/>
        <end position="61"/>
    </location>
</feature>
<keyword evidence="3" id="KW-0496">Mitochondrion</keyword>
<name>A8NZ09_COPC7</name>
<accession>A8NZ09</accession>
<proteinExistence type="predicted"/>
<keyword evidence="7" id="KW-1185">Reference proteome</keyword>
<evidence type="ECO:0000313" key="6">
    <source>
        <dbReference type="EMBL" id="EAU84198.1"/>
    </source>
</evidence>
<dbReference type="OrthoDB" id="5511599at2759"/>
<dbReference type="AlphaFoldDB" id="A8NZ09"/>
<dbReference type="RefSeq" id="XP_001837574.1">
    <property type="nucleotide sequence ID" value="XM_001837522.2"/>
</dbReference>
<keyword evidence="5" id="KW-0812">Transmembrane</keyword>
<dbReference type="eggNOG" id="ENOG502R2F1">
    <property type="taxonomic scope" value="Eukaryota"/>
</dbReference>
<keyword evidence="5" id="KW-1133">Transmembrane helix</keyword>
<organism evidence="6 7">
    <name type="scientific">Coprinopsis cinerea (strain Okayama-7 / 130 / ATCC MYA-4618 / FGSC 9003)</name>
    <name type="common">Inky cap fungus</name>
    <name type="synonym">Hormographiella aspergillata</name>
    <dbReference type="NCBI Taxonomy" id="240176"/>
    <lineage>
        <taxon>Eukaryota</taxon>
        <taxon>Fungi</taxon>
        <taxon>Dikarya</taxon>
        <taxon>Basidiomycota</taxon>
        <taxon>Agaricomycotina</taxon>
        <taxon>Agaricomycetes</taxon>
        <taxon>Agaricomycetidae</taxon>
        <taxon>Agaricales</taxon>
        <taxon>Agaricineae</taxon>
        <taxon>Psathyrellaceae</taxon>
        <taxon>Coprinopsis</taxon>
    </lineage>
</organism>
<dbReference type="KEGG" id="cci:CC1G_08128"/>
<evidence type="ECO:0000256" key="4">
    <source>
        <dbReference type="ARBA" id="ARBA00023136"/>
    </source>
</evidence>
<gene>
    <name evidence="6" type="ORF">CC1G_08128</name>
</gene>
<dbReference type="VEuPathDB" id="FungiDB:CC1G_08128"/>